<feature type="domain" description="DAGKc" evidence="1">
    <location>
        <begin position="1"/>
        <end position="131"/>
    </location>
</feature>
<dbReference type="GO" id="GO:0016301">
    <property type="term" value="F:kinase activity"/>
    <property type="evidence" value="ECO:0007669"/>
    <property type="project" value="UniProtKB-KW"/>
</dbReference>
<dbReference type="PANTHER" id="PTHR12358:SF54">
    <property type="entry name" value="SPHINGOSINE KINASE RELATED PROTEIN"/>
    <property type="match status" value="1"/>
</dbReference>
<keyword evidence="2" id="KW-0808">Transferase</keyword>
<reference evidence="2 3" key="1">
    <citation type="submission" date="2017-04" db="EMBL/GenBank/DDBJ databases">
        <title>Whole genome sequence of Bdellovibrio bacteriovorus strain SSB218315.</title>
        <authorList>
            <person name="Oyedara O."/>
            <person name="Rodriguez-Perez M.A."/>
        </authorList>
    </citation>
    <scope>NUCLEOTIDE SEQUENCE [LARGE SCALE GENOMIC DNA]</scope>
    <source>
        <strain evidence="2 3">SSB218315</strain>
    </source>
</reference>
<dbReference type="SMART" id="SM00046">
    <property type="entry name" value="DAGKc"/>
    <property type="match status" value="1"/>
</dbReference>
<dbReference type="Gene3D" id="3.40.50.10330">
    <property type="entry name" value="Probable inorganic polyphosphate/atp-NAD kinase, domain 1"/>
    <property type="match status" value="1"/>
</dbReference>
<dbReference type="InterPro" id="IPR001206">
    <property type="entry name" value="Diacylglycerol_kinase_cat_dom"/>
</dbReference>
<evidence type="ECO:0000313" key="3">
    <source>
        <dbReference type="Proteomes" id="UP000197003"/>
    </source>
</evidence>
<accession>A0A1Z3N5M5</accession>
<keyword evidence="2" id="KW-0418">Kinase</keyword>
<dbReference type="EMBL" id="CP020946">
    <property type="protein sequence ID" value="ASD62707.1"/>
    <property type="molecule type" value="Genomic_DNA"/>
</dbReference>
<dbReference type="InterPro" id="IPR016064">
    <property type="entry name" value="NAD/diacylglycerol_kinase_sf"/>
</dbReference>
<organism evidence="2 3">
    <name type="scientific">Bdellovibrio bacteriovorus</name>
    <dbReference type="NCBI Taxonomy" id="959"/>
    <lineage>
        <taxon>Bacteria</taxon>
        <taxon>Pseudomonadati</taxon>
        <taxon>Bdellovibrionota</taxon>
        <taxon>Bdellovibrionia</taxon>
        <taxon>Bdellovibrionales</taxon>
        <taxon>Pseudobdellovibrionaceae</taxon>
        <taxon>Bdellovibrio</taxon>
    </lineage>
</organism>
<gene>
    <name evidence="2" type="ORF">B9G79_03555</name>
</gene>
<dbReference type="Proteomes" id="UP000197003">
    <property type="component" value="Chromosome"/>
</dbReference>
<dbReference type="RefSeq" id="WP_088564328.1">
    <property type="nucleotide sequence ID" value="NZ_CP168969.1"/>
</dbReference>
<dbReference type="InterPro" id="IPR017438">
    <property type="entry name" value="ATP-NAD_kinase_N"/>
</dbReference>
<evidence type="ECO:0000313" key="2">
    <source>
        <dbReference type="EMBL" id="ASD62707.1"/>
    </source>
</evidence>
<protein>
    <submittedName>
        <fullName evidence="2">Kinase</fullName>
    </submittedName>
</protein>
<dbReference type="OrthoDB" id="5289989at2"/>
<dbReference type="SUPFAM" id="SSF111331">
    <property type="entry name" value="NAD kinase/diacylglycerol kinase-like"/>
    <property type="match status" value="1"/>
</dbReference>
<dbReference type="PANTHER" id="PTHR12358">
    <property type="entry name" value="SPHINGOSINE KINASE"/>
    <property type="match status" value="1"/>
</dbReference>
<dbReference type="Pfam" id="PF00781">
    <property type="entry name" value="DAGK_cat"/>
    <property type="match status" value="1"/>
</dbReference>
<dbReference type="InterPro" id="IPR050187">
    <property type="entry name" value="Lipid_Phosphate_FormReg"/>
</dbReference>
<evidence type="ECO:0000259" key="1">
    <source>
        <dbReference type="PROSITE" id="PS50146"/>
    </source>
</evidence>
<dbReference type="Gene3D" id="2.60.200.40">
    <property type="match status" value="1"/>
</dbReference>
<sequence>MRVSVLVNSKAGSVNAELIEAKVREALFRCDLRFCRPSTMTEMFDFVQEEQAKKTDYFIICGGDGTINVAIQAIMKYQNGAQIPPIAIVRSGTANDLAHEIGVSTRIDTAVRNIFEGVVKNIDVIEVSSGEQVAYMLTNGGLGLPAKAAELANKFRSHLQTLANCPKSAKAYRFLAQKSYHAVKKMGPSVYSMMTAEAIRTWNPEGWGLEIEIPGKVNVETSSPIVLINNQQKIGSSFVPAPFTSNTDGTVNLLLSETNSIPGHTLAAYHLRRGSVEKSPVFKSFELKEFRLKSQNPERALTFFGDGEILLRDVQEITVRCLHHGLPVMVRQ</sequence>
<name>A0A1Z3N5M5_BDEBC</name>
<dbReference type="AlphaFoldDB" id="A0A1Z3N5M5"/>
<proteinExistence type="predicted"/>
<dbReference type="PROSITE" id="PS50146">
    <property type="entry name" value="DAGK"/>
    <property type="match status" value="1"/>
</dbReference>